<organism evidence="2 3">
    <name type="scientific">Nematostella vectensis</name>
    <name type="common">Starlet sea anemone</name>
    <dbReference type="NCBI Taxonomy" id="45351"/>
    <lineage>
        <taxon>Eukaryota</taxon>
        <taxon>Metazoa</taxon>
        <taxon>Cnidaria</taxon>
        <taxon>Anthozoa</taxon>
        <taxon>Hexacorallia</taxon>
        <taxon>Actiniaria</taxon>
        <taxon>Edwardsiidae</taxon>
        <taxon>Nematostella</taxon>
    </lineage>
</organism>
<dbReference type="Proteomes" id="UP000001593">
    <property type="component" value="Unassembled WGS sequence"/>
</dbReference>
<keyword evidence="3" id="KW-1185">Reference proteome</keyword>
<dbReference type="KEGG" id="nve:5516978"/>
<gene>
    <name evidence="2" type="ORF">NEMVEDRAFT_v1g240712</name>
</gene>
<evidence type="ECO:0000256" key="1">
    <source>
        <dbReference type="SAM" id="MobiDB-lite"/>
    </source>
</evidence>
<feature type="compositionally biased region" description="Basic residues" evidence="1">
    <location>
        <begin position="167"/>
        <end position="176"/>
    </location>
</feature>
<sequence>MSVHSSRYPLIRISKTGEMRLKNKVSTAILKENTHEERALATQLAVLNKHRDRQGKYLTYRQLDFANKQITASEDRPRTIATTDGRRESYLPPINAAGLDESVRRQRANTVSDTEDASKAITGEGGYATRSKSNWEKAITFVKLAVQNRPQQSEEENKTFVTQQVTSKKRKGRKASPKNPETSTSLPPLTMSQEEPIERRRKRKHLSKQLSFPEMLKVSREMSKVGLEDPRFVQLTSCLSREGGVRNSTSTVTSKPKLTGKRKISQSY</sequence>
<feature type="compositionally biased region" description="Polar residues" evidence="1">
    <location>
        <begin position="179"/>
        <end position="193"/>
    </location>
</feature>
<dbReference type="EMBL" id="DS469539">
    <property type="protein sequence ID" value="EDO45019.1"/>
    <property type="molecule type" value="Genomic_DNA"/>
</dbReference>
<feature type="region of interest" description="Disordered" evidence="1">
    <location>
        <begin position="241"/>
        <end position="268"/>
    </location>
</feature>
<accession>A7RU42</accession>
<feature type="region of interest" description="Disordered" evidence="1">
    <location>
        <begin position="148"/>
        <end position="208"/>
    </location>
</feature>
<feature type="compositionally biased region" description="Polar residues" evidence="1">
    <location>
        <begin position="246"/>
        <end position="256"/>
    </location>
</feature>
<dbReference type="HOGENOM" id="CLU_1039379_0_0_1"/>
<dbReference type="OrthoDB" id="5965380at2759"/>
<reference evidence="2 3" key="1">
    <citation type="journal article" date="2007" name="Science">
        <title>Sea anemone genome reveals ancestral eumetazoan gene repertoire and genomic organization.</title>
        <authorList>
            <person name="Putnam N.H."/>
            <person name="Srivastava M."/>
            <person name="Hellsten U."/>
            <person name="Dirks B."/>
            <person name="Chapman J."/>
            <person name="Salamov A."/>
            <person name="Terry A."/>
            <person name="Shapiro H."/>
            <person name="Lindquist E."/>
            <person name="Kapitonov V.V."/>
            <person name="Jurka J."/>
            <person name="Genikhovich G."/>
            <person name="Grigoriev I.V."/>
            <person name="Lucas S.M."/>
            <person name="Steele R.E."/>
            <person name="Finnerty J.R."/>
            <person name="Technau U."/>
            <person name="Martindale M.Q."/>
            <person name="Rokhsar D.S."/>
        </authorList>
    </citation>
    <scope>NUCLEOTIDE SEQUENCE [LARGE SCALE GENOMIC DNA]</scope>
    <source>
        <strain evidence="3">CH2 X CH6</strain>
    </source>
</reference>
<dbReference type="OMA" id="QDKYMTY"/>
<name>A7RU42_NEMVE</name>
<evidence type="ECO:0000313" key="3">
    <source>
        <dbReference type="Proteomes" id="UP000001593"/>
    </source>
</evidence>
<dbReference type="AlphaFoldDB" id="A7RU42"/>
<feature type="compositionally biased region" description="Basic residues" evidence="1">
    <location>
        <begin position="258"/>
        <end position="268"/>
    </location>
</feature>
<protein>
    <submittedName>
        <fullName evidence="2">Uncharacterized protein</fullName>
    </submittedName>
</protein>
<dbReference type="InParanoid" id="A7RU42"/>
<evidence type="ECO:0000313" key="2">
    <source>
        <dbReference type="EMBL" id="EDO45019.1"/>
    </source>
</evidence>
<proteinExistence type="predicted"/>